<dbReference type="AlphaFoldDB" id="A0A8J8T5T3"/>
<dbReference type="Proteomes" id="UP000785679">
    <property type="component" value="Unassembled WGS sequence"/>
</dbReference>
<feature type="region of interest" description="Disordered" evidence="1">
    <location>
        <begin position="591"/>
        <end position="617"/>
    </location>
</feature>
<reference evidence="2" key="1">
    <citation type="submission" date="2019-06" db="EMBL/GenBank/DDBJ databases">
        <authorList>
            <person name="Zheng W."/>
        </authorList>
    </citation>
    <scope>NUCLEOTIDE SEQUENCE</scope>
    <source>
        <strain evidence="2">QDHG01</strain>
    </source>
</reference>
<dbReference type="EMBL" id="RRYP01003907">
    <property type="protein sequence ID" value="TNV83359.1"/>
    <property type="molecule type" value="Genomic_DNA"/>
</dbReference>
<evidence type="ECO:0000313" key="2">
    <source>
        <dbReference type="EMBL" id="TNV83359.1"/>
    </source>
</evidence>
<feature type="compositionally biased region" description="Basic and acidic residues" evidence="1">
    <location>
        <begin position="479"/>
        <end position="488"/>
    </location>
</feature>
<comment type="caution">
    <text evidence="2">The sequence shown here is derived from an EMBL/GenBank/DDBJ whole genome shotgun (WGS) entry which is preliminary data.</text>
</comment>
<keyword evidence="3" id="KW-1185">Reference proteome</keyword>
<accession>A0A8J8T5T3</accession>
<proteinExistence type="predicted"/>
<evidence type="ECO:0000256" key="1">
    <source>
        <dbReference type="SAM" id="MobiDB-lite"/>
    </source>
</evidence>
<feature type="region of interest" description="Disordered" evidence="1">
    <location>
        <begin position="731"/>
        <end position="752"/>
    </location>
</feature>
<feature type="compositionally biased region" description="Polar residues" evidence="1">
    <location>
        <begin position="508"/>
        <end position="532"/>
    </location>
</feature>
<sequence length="752" mass="85515">MYYRKKNLNQRDLSTALLTLKQSAVPNSTEEQARIMIDPAKQTHCKKAAAQTALGKILLEECFMNQYISELSKQQTNSRIKPQKACNITLHVLATDLNGCLSKKGLKLRKRLSPDETLQRRLNRNHFGLSQQDEPYMLRNITKRKVSFQRDEIVPVECKEKSQTPPNNQPDFSDTTFGTACVAVKEVTLQHAVDNSPKPLRLAKLTRAPLGNHTLMKAQSQMNVIPIPSNKEENCSQTLLPDASKCFEVTKRDLKEHVKFGLLNLVTRIQHDRHYINYEANITVDNNRDLKNGADNIAKSQPGVSKRKEAQRTNLQTRSKNLRDQQIQQNISCLQFTKRPSLFCEMAQIIEEEEQSEINKNSHQIKSKQFELTVPEKVSRLKSKLISQAKQEEKQLSDRLTHISQEILEESSDEDDSKGQFEGKNFDKENTKFAENHTHLFEQSGRKNRQVQRKSSEEKKPPRLSHSNTLQKLKAKSRSARDLTRRLDSILPSDSTMLNVKERPIQQAGCNRGTNLSFHQKQSPRQRTSSLESPLKHSYLGPRARRGCELEVIFEPSFAGQSESLLCPSVSENEASRFGLDEAFILDCSRPESTSQNNSSKIVGGSTDYTRQNSKQSDQVNETVVDVKVMDQDLSFRRQDLIQRVITSEQNVSSASVIKEDLFGAIILKDPPKVPIKHVKLKPEDVAARRRISLQTTTTAATSIFRGLSQSNLKYLDDHIDSNLQRLKERCQKGGPAKKPKNGGVDEYFKFE</sequence>
<gene>
    <name evidence="2" type="ORF">FGO68_gene15183</name>
</gene>
<feature type="region of interest" description="Disordered" evidence="1">
    <location>
        <begin position="505"/>
        <end position="538"/>
    </location>
</feature>
<organism evidence="2 3">
    <name type="scientific">Halteria grandinella</name>
    <dbReference type="NCBI Taxonomy" id="5974"/>
    <lineage>
        <taxon>Eukaryota</taxon>
        <taxon>Sar</taxon>
        <taxon>Alveolata</taxon>
        <taxon>Ciliophora</taxon>
        <taxon>Intramacronucleata</taxon>
        <taxon>Spirotrichea</taxon>
        <taxon>Stichotrichia</taxon>
        <taxon>Sporadotrichida</taxon>
        <taxon>Halteriidae</taxon>
        <taxon>Halteria</taxon>
    </lineage>
</organism>
<evidence type="ECO:0000313" key="3">
    <source>
        <dbReference type="Proteomes" id="UP000785679"/>
    </source>
</evidence>
<name>A0A8J8T5T3_HALGN</name>
<feature type="region of interest" description="Disordered" evidence="1">
    <location>
        <begin position="436"/>
        <end position="488"/>
    </location>
</feature>
<protein>
    <submittedName>
        <fullName evidence="2">Uncharacterized protein</fullName>
    </submittedName>
</protein>